<comment type="cofactor">
    <cofactor evidence="5">
        <name>pyridoxal 5'-phosphate</name>
        <dbReference type="ChEBI" id="CHEBI:597326"/>
    </cofactor>
    <text evidence="5">Binds 1 pyridoxal phosphate per subunit.</text>
</comment>
<dbReference type="AlphaFoldDB" id="Q1N4F8"/>
<dbReference type="InterPro" id="IPR015424">
    <property type="entry name" value="PyrdxlP-dep_Trfase"/>
</dbReference>
<keyword evidence="3 5" id="KW-0808">Transferase</keyword>
<evidence type="ECO:0000313" key="6">
    <source>
        <dbReference type="EMBL" id="EAT13149.1"/>
    </source>
</evidence>
<protein>
    <recommendedName>
        <fullName evidence="5">Acetylornithine aminotransferase</fullName>
        <shortName evidence="5">ACOAT</shortName>
        <ecNumber evidence="5">2.6.1.11</ecNumber>
    </recommendedName>
</protein>
<name>Q1N4F8_9GAMM</name>
<comment type="subcellular location">
    <subcellularLocation>
        <location evidence="5">Cytoplasm</location>
    </subcellularLocation>
</comment>
<feature type="modified residue" description="N6-(pyridoxal phosphate)lysine" evidence="5">
    <location>
        <position position="274"/>
    </location>
</feature>
<dbReference type="EC" id="2.6.1.11" evidence="5"/>
<dbReference type="GO" id="GO:0042802">
    <property type="term" value="F:identical protein binding"/>
    <property type="evidence" value="ECO:0007669"/>
    <property type="project" value="TreeGrafter"/>
</dbReference>
<dbReference type="InterPro" id="IPR015422">
    <property type="entry name" value="PyrdxlP-dep_Trfase_small"/>
</dbReference>
<dbReference type="PROSITE" id="PS00600">
    <property type="entry name" value="AA_TRANSFER_CLASS_3"/>
    <property type="match status" value="1"/>
</dbReference>
<dbReference type="SUPFAM" id="SSF53383">
    <property type="entry name" value="PLP-dependent transferases"/>
    <property type="match status" value="1"/>
</dbReference>
<dbReference type="EMBL" id="AAQH01000002">
    <property type="protein sequence ID" value="EAT13149.1"/>
    <property type="molecule type" value="Genomic_DNA"/>
</dbReference>
<comment type="catalytic activity">
    <reaction evidence="5">
        <text>N(2)-acetyl-L-ornithine + 2-oxoglutarate = N-acetyl-L-glutamate 5-semialdehyde + L-glutamate</text>
        <dbReference type="Rhea" id="RHEA:18049"/>
        <dbReference type="ChEBI" id="CHEBI:16810"/>
        <dbReference type="ChEBI" id="CHEBI:29123"/>
        <dbReference type="ChEBI" id="CHEBI:29985"/>
        <dbReference type="ChEBI" id="CHEBI:57805"/>
        <dbReference type="EC" id="2.6.1.11"/>
    </reaction>
</comment>
<dbReference type="NCBIfam" id="TIGR00707">
    <property type="entry name" value="argD"/>
    <property type="match status" value="1"/>
</dbReference>
<feature type="binding site" evidence="5">
    <location>
        <begin position="126"/>
        <end position="127"/>
    </location>
    <ligand>
        <name>pyridoxal 5'-phosphate</name>
        <dbReference type="ChEBI" id="CHEBI:597326"/>
    </ligand>
</feature>
<dbReference type="InterPro" id="IPR005814">
    <property type="entry name" value="Aminotrans_3"/>
</dbReference>
<dbReference type="PANTHER" id="PTHR11986">
    <property type="entry name" value="AMINOTRANSFERASE CLASS III"/>
    <property type="match status" value="1"/>
</dbReference>
<dbReference type="HAMAP" id="MF_01107">
    <property type="entry name" value="ArgD_aminotrans_3"/>
    <property type="match status" value="1"/>
</dbReference>
<dbReference type="GO" id="GO:0030170">
    <property type="term" value="F:pyridoxal phosphate binding"/>
    <property type="evidence" value="ECO:0007669"/>
    <property type="project" value="InterPro"/>
</dbReference>
<comment type="miscellaneous">
    <text evidence="5">May also have succinyldiaminopimelate aminotransferase activity, thus carrying out the corresponding step in lysine biosynthesis.</text>
</comment>
<comment type="caution">
    <text evidence="6">The sequence shown here is derived from an EMBL/GenBank/DDBJ whole genome shotgun (WGS) entry which is preliminary data.</text>
</comment>
<dbReference type="Proteomes" id="UP000004263">
    <property type="component" value="Unassembled WGS sequence"/>
</dbReference>
<dbReference type="CDD" id="cd00610">
    <property type="entry name" value="OAT_like"/>
    <property type="match status" value="1"/>
</dbReference>
<dbReference type="GO" id="GO:0005737">
    <property type="term" value="C:cytoplasm"/>
    <property type="evidence" value="ECO:0007669"/>
    <property type="project" value="UniProtKB-SubCell"/>
</dbReference>
<proteinExistence type="inferred from homology"/>
<dbReference type="InterPro" id="IPR015421">
    <property type="entry name" value="PyrdxlP-dep_Trfase_major"/>
</dbReference>
<keyword evidence="1 5" id="KW-0032">Aminotransferase</keyword>
<comment type="pathway">
    <text evidence="5">Amino-acid biosynthesis; L-arginine biosynthesis; N(2)-acetyl-L-ornithine from L-glutamate: step 4/4.</text>
</comment>
<evidence type="ECO:0000256" key="4">
    <source>
        <dbReference type="ARBA" id="ARBA00022898"/>
    </source>
</evidence>
<feature type="binding site" evidence="5">
    <location>
        <position position="302"/>
    </location>
    <ligand>
        <name>N(2)-acetyl-L-ornithine</name>
        <dbReference type="ChEBI" id="CHEBI:57805"/>
    </ligand>
</feature>
<evidence type="ECO:0000256" key="3">
    <source>
        <dbReference type="ARBA" id="ARBA00022679"/>
    </source>
</evidence>
<feature type="binding site" evidence="5">
    <location>
        <position position="158"/>
    </location>
    <ligand>
        <name>pyridoxal 5'-phosphate</name>
        <dbReference type="ChEBI" id="CHEBI:597326"/>
    </ligand>
</feature>
<comment type="similarity">
    <text evidence="5">Belongs to the class-III pyridoxal-phosphate-dependent aminotransferase family. ArgD subfamily.</text>
</comment>
<dbReference type="InterPro" id="IPR004636">
    <property type="entry name" value="AcOrn/SuccOrn_fam"/>
</dbReference>
<evidence type="ECO:0000256" key="2">
    <source>
        <dbReference type="ARBA" id="ARBA00022605"/>
    </source>
</evidence>
<keyword evidence="7" id="KW-1185">Reference proteome</keyword>
<accession>Q1N4F8</accession>
<dbReference type="InterPro" id="IPR049704">
    <property type="entry name" value="Aminotrans_3_PPA_site"/>
</dbReference>
<dbReference type="PIRSF" id="PIRSF000521">
    <property type="entry name" value="Transaminase_4ab_Lys_Orn"/>
    <property type="match status" value="1"/>
</dbReference>
<dbReference type="HOGENOM" id="CLU_016922_10_1_6"/>
<evidence type="ECO:0000256" key="1">
    <source>
        <dbReference type="ARBA" id="ARBA00022576"/>
    </source>
</evidence>
<dbReference type="FunFam" id="3.40.640.10:FF:000004">
    <property type="entry name" value="Acetylornithine aminotransferase"/>
    <property type="match status" value="1"/>
</dbReference>
<dbReference type="Gene3D" id="3.40.640.10">
    <property type="entry name" value="Type I PLP-dependent aspartate aminotransferase-like (Major domain)"/>
    <property type="match status" value="1"/>
</dbReference>
<keyword evidence="4 5" id="KW-0663">Pyridoxal phosphate</keyword>
<organism evidence="6 7">
    <name type="scientific">Bermanella marisrubri</name>
    <dbReference type="NCBI Taxonomy" id="207949"/>
    <lineage>
        <taxon>Bacteria</taxon>
        <taxon>Pseudomonadati</taxon>
        <taxon>Pseudomonadota</taxon>
        <taxon>Gammaproteobacteria</taxon>
        <taxon>Oceanospirillales</taxon>
        <taxon>Oceanospirillaceae</taxon>
        <taxon>Bermanella</taxon>
    </lineage>
</organism>
<keyword evidence="2 5" id="KW-0028">Amino-acid biosynthesis</keyword>
<gene>
    <name evidence="5" type="primary">argD</name>
    <name evidence="6" type="ORF">RED65_00275</name>
</gene>
<dbReference type="PANTHER" id="PTHR11986:SF79">
    <property type="entry name" value="ACETYLORNITHINE AMINOTRANSFERASE, MITOCHONDRIAL"/>
    <property type="match status" value="1"/>
</dbReference>
<dbReference type="UniPathway" id="UPA00068">
    <property type="reaction ID" value="UER00109"/>
</dbReference>
<reference evidence="6 7" key="1">
    <citation type="submission" date="2006-03" db="EMBL/GenBank/DDBJ databases">
        <authorList>
            <person name="Pinhassi J."/>
            <person name="Pedros-Alio C."/>
            <person name="Ferriera S."/>
            <person name="Johnson J."/>
            <person name="Kravitz S."/>
            <person name="Halpern A."/>
            <person name="Remington K."/>
            <person name="Beeson K."/>
            <person name="Tran B."/>
            <person name="Rogers Y.-H."/>
            <person name="Friedman R."/>
            <person name="Venter J.C."/>
        </authorList>
    </citation>
    <scope>NUCLEOTIDE SEQUENCE [LARGE SCALE GENOMIC DNA]</scope>
    <source>
        <strain evidence="6 7">RED65</strain>
    </source>
</reference>
<feature type="binding site" evidence="5">
    <location>
        <begin position="245"/>
        <end position="248"/>
    </location>
    <ligand>
        <name>pyridoxal 5'-phosphate</name>
        <dbReference type="ChEBI" id="CHEBI:597326"/>
    </ligand>
</feature>
<sequence length="424" mass="45528">MAARSNTPDFAYLRPKRCHFAFKATEELSVQHQAIMNTYGRLPVTFSHAKGAYVYDDKGNSYLDALSGIAVCGLGHAHPAVTQAICEQADNLVHVSNLYGINRQNELAEKLTKISGMDNVFFSNSGAEANEAAIKIARKYGNEKGVELPTILVAENAFHGRTMATLTATGNKNAQAGFGPLLDGFERVPYNDLEAAKKAIEKNPNIVAVLIEPVQGEGGVTAGLDDYLTGLRKLCDQNDLLYMLDEIQTGNGRTGQYFAYQHYNWKPDVVTTAKGLGNGVPIGACLAKGKAAEVLQPGSHGSTYGGNPLACSAGCAVIDTITSANLCERVQALGERIRHQLQSHLDNQQVTEYRGKGLMIGIVLNTDEACGAIMKMALDEGLLLNVTAGNVVRLLPPFILTDEQADTVAEKTANVIKAFLAEKQ</sequence>
<keyword evidence="5" id="KW-0963">Cytoplasm</keyword>
<evidence type="ECO:0000313" key="7">
    <source>
        <dbReference type="Proteomes" id="UP000004263"/>
    </source>
</evidence>
<feature type="binding site" evidence="5">
    <location>
        <position position="161"/>
    </location>
    <ligand>
        <name>N(2)-acetyl-L-ornithine</name>
        <dbReference type="ChEBI" id="CHEBI:57805"/>
    </ligand>
</feature>
<comment type="subunit">
    <text evidence="5">Homodimer.</text>
</comment>
<dbReference type="Pfam" id="PF00202">
    <property type="entry name" value="Aminotran_3"/>
    <property type="match status" value="1"/>
</dbReference>
<feature type="binding site" evidence="5">
    <location>
        <position position="303"/>
    </location>
    <ligand>
        <name>pyridoxal 5'-phosphate</name>
        <dbReference type="ChEBI" id="CHEBI:597326"/>
    </ligand>
</feature>
<dbReference type="NCBIfam" id="NF002325">
    <property type="entry name" value="PRK01278.1"/>
    <property type="match status" value="1"/>
</dbReference>
<dbReference type="Gene3D" id="3.90.1150.10">
    <property type="entry name" value="Aspartate Aminotransferase, domain 1"/>
    <property type="match status" value="1"/>
</dbReference>
<dbReference type="STRING" id="207949.RED65_00275"/>
<evidence type="ECO:0000256" key="5">
    <source>
        <dbReference type="HAMAP-Rule" id="MF_01107"/>
    </source>
</evidence>
<dbReference type="GO" id="GO:0006526">
    <property type="term" value="P:L-arginine biosynthetic process"/>
    <property type="evidence" value="ECO:0007669"/>
    <property type="project" value="UniProtKB-UniRule"/>
</dbReference>
<keyword evidence="5" id="KW-0055">Arginine biosynthesis</keyword>
<dbReference type="InterPro" id="IPR050103">
    <property type="entry name" value="Class-III_PLP-dep_AT"/>
</dbReference>
<dbReference type="GO" id="GO:0003992">
    <property type="term" value="F:N2-acetyl-L-ornithine:2-oxoglutarate 5-aminotransferase activity"/>
    <property type="evidence" value="ECO:0007669"/>
    <property type="project" value="UniProtKB-UniRule"/>
</dbReference>